<evidence type="ECO:0000313" key="2">
    <source>
        <dbReference type="EMBL" id="AEP13596.1"/>
    </source>
</evidence>
<dbReference type="Pfam" id="PF05168">
    <property type="entry name" value="HEPN"/>
    <property type="match status" value="1"/>
</dbReference>
<dbReference type="Proteomes" id="UP000006791">
    <property type="component" value="Chromosome 2"/>
</dbReference>
<dbReference type="PROSITE" id="PS50910">
    <property type="entry name" value="HEPN"/>
    <property type="match status" value="1"/>
</dbReference>
<dbReference type="RefSeq" id="WP_014101334.1">
    <property type="nucleotide sequence ID" value="NC_016025.1"/>
</dbReference>
<dbReference type="KEGG" id="ctm:Cabther_B0598"/>
<organism evidence="2 3">
    <name type="scientific">Chloracidobacterium thermophilum (strain B)</name>
    <dbReference type="NCBI Taxonomy" id="981222"/>
    <lineage>
        <taxon>Bacteria</taxon>
        <taxon>Pseudomonadati</taxon>
        <taxon>Acidobacteriota</taxon>
        <taxon>Terriglobia</taxon>
        <taxon>Terriglobales</taxon>
        <taxon>Acidobacteriaceae</taxon>
        <taxon>Chloracidobacterium</taxon>
    </lineage>
</organism>
<proteinExistence type="predicted"/>
<keyword evidence="3" id="KW-1185">Reference proteome</keyword>
<dbReference type="OrthoDB" id="289244at2"/>
<dbReference type="InterPro" id="IPR007842">
    <property type="entry name" value="HEPN_dom"/>
</dbReference>
<protein>
    <submittedName>
        <fullName evidence="2">Putative conserved protein, C-terminal domain of eukaryotic chaperone, SACSIN like protein</fullName>
    </submittedName>
</protein>
<dbReference type="SMART" id="SM00748">
    <property type="entry name" value="HEPN"/>
    <property type="match status" value="1"/>
</dbReference>
<dbReference type="STRING" id="981222.Cabther_B0598"/>
<dbReference type="SUPFAM" id="SSF81593">
    <property type="entry name" value="Nucleotidyltransferase substrate binding subunit/domain"/>
    <property type="match status" value="1"/>
</dbReference>
<dbReference type="HOGENOM" id="CLU_123170_0_1_0"/>
<dbReference type="AlphaFoldDB" id="G2LKA9"/>
<accession>G2LKA9</accession>
<evidence type="ECO:0000259" key="1">
    <source>
        <dbReference type="PROSITE" id="PS50910"/>
    </source>
</evidence>
<evidence type="ECO:0000313" key="3">
    <source>
        <dbReference type="Proteomes" id="UP000006791"/>
    </source>
</evidence>
<dbReference type="EMBL" id="CP002515">
    <property type="protein sequence ID" value="AEP13596.1"/>
    <property type="molecule type" value="Genomic_DNA"/>
</dbReference>
<reference evidence="2 3" key="1">
    <citation type="journal article" date="2012" name="Environ. Microbiol.">
        <title>Complete genome of Candidatus Chloracidobacterium thermophilum, a chlorophyll-based photoheterotroph belonging to the phylum Acidobacteria.</title>
        <authorList>
            <person name="Garcia Costas A.M."/>
            <person name="Liu Z."/>
            <person name="Tomsho L.P."/>
            <person name="Schuster S.C."/>
            <person name="Ward D.M."/>
            <person name="Bryant D.A."/>
        </authorList>
    </citation>
    <scope>NUCLEOTIDE SEQUENCE [LARGE SCALE GENOMIC DNA]</scope>
    <source>
        <strain evidence="2 3">B</strain>
    </source>
</reference>
<feature type="domain" description="HEPN" evidence="1">
    <location>
        <begin position="12"/>
        <end position="118"/>
    </location>
</feature>
<sequence>MNEDAVLLWVRRAESDLKIGKGELATADPATNAICFHMQQCAEKYLKAFLVFHGHEVPRTHDIAFLVTRCIQIDPEFQPLIEWGAPNLTTYAVEGRYDTPAFPDVEETRCAVALTEQIRNFLRQKLRDAGCSFL</sequence>
<dbReference type="Gene3D" id="1.20.120.330">
    <property type="entry name" value="Nucleotidyltransferases domain 2"/>
    <property type="match status" value="1"/>
</dbReference>
<gene>
    <name evidence="2" type="ordered locus">Cabther_B0598</name>
</gene>
<name>G2LKA9_CHLTF</name>